<name>A0AAE0I6M2_9PEZI</name>
<dbReference type="EMBL" id="JAUEDM010000004">
    <property type="protein sequence ID" value="KAK3319451.1"/>
    <property type="molecule type" value="Genomic_DNA"/>
</dbReference>
<dbReference type="PANTHER" id="PTHR38166">
    <property type="entry name" value="C2H2-TYPE DOMAIN-CONTAINING PROTEIN-RELATED"/>
    <property type="match status" value="1"/>
</dbReference>
<dbReference type="AlphaFoldDB" id="A0AAE0I6M2"/>
<reference evidence="2" key="1">
    <citation type="journal article" date="2023" name="Mol. Phylogenet. Evol.">
        <title>Genome-scale phylogeny and comparative genomics of the fungal order Sordariales.</title>
        <authorList>
            <person name="Hensen N."/>
            <person name="Bonometti L."/>
            <person name="Westerberg I."/>
            <person name="Brannstrom I.O."/>
            <person name="Guillou S."/>
            <person name="Cros-Aarteil S."/>
            <person name="Calhoun S."/>
            <person name="Haridas S."/>
            <person name="Kuo A."/>
            <person name="Mondo S."/>
            <person name="Pangilinan J."/>
            <person name="Riley R."/>
            <person name="LaButti K."/>
            <person name="Andreopoulos B."/>
            <person name="Lipzen A."/>
            <person name="Chen C."/>
            <person name="Yan M."/>
            <person name="Daum C."/>
            <person name="Ng V."/>
            <person name="Clum A."/>
            <person name="Steindorff A."/>
            <person name="Ohm R.A."/>
            <person name="Martin F."/>
            <person name="Silar P."/>
            <person name="Natvig D.O."/>
            <person name="Lalanne C."/>
            <person name="Gautier V."/>
            <person name="Ament-Velasquez S.L."/>
            <person name="Kruys A."/>
            <person name="Hutchinson M.I."/>
            <person name="Powell A.J."/>
            <person name="Barry K."/>
            <person name="Miller A.N."/>
            <person name="Grigoriev I.V."/>
            <person name="Debuchy R."/>
            <person name="Gladieux P."/>
            <person name="Hiltunen Thoren M."/>
            <person name="Johannesson H."/>
        </authorList>
    </citation>
    <scope>NUCLEOTIDE SEQUENCE</scope>
    <source>
        <strain evidence="2">CBS 118394</strain>
    </source>
</reference>
<feature type="region of interest" description="Disordered" evidence="1">
    <location>
        <begin position="241"/>
        <end position="279"/>
    </location>
</feature>
<feature type="region of interest" description="Disordered" evidence="1">
    <location>
        <begin position="159"/>
        <end position="179"/>
    </location>
</feature>
<sequence length="360" mass="40803">MVQQRDELIPRPASYKKAARTGDGDGRRKKVRRDNGHSGKKYACPYFKRDPKKYCKWTSCPGPGWDEIHRVKTHLYRRHAPPPQCPRCWGVFKTEDILKAHLQQDPPCEVGRKALVEGFSKEQEKKLRSRKKAQPNMTDKDKWREIYFILFPDDDRDSIPSAYYDENDQSETDSPSTGELEDYATFVRKEMPTLVRRELENLFEQDEFKDVDEKLRPRVADIVMNLQPRLLELYKQSQTPLSEYGPASADADPGLTSHGTSTNSTDGTQSTPGTASGTDANELEYLDASEMAQFDVNSMGGGFVDWSGGQDASQEFDWDQEFDQLLNPVLFAPQIRGYGEAAAAGLQSIPESAGKRKYQG</sequence>
<feature type="region of interest" description="Disordered" evidence="1">
    <location>
        <begin position="1"/>
        <end position="43"/>
    </location>
</feature>
<evidence type="ECO:0000313" key="2">
    <source>
        <dbReference type="EMBL" id="KAK3319451.1"/>
    </source>
</evidence>
<reference evidence="2" key="2">
    <citation type="submission" date="2023-06" db="EMBL/GenBank/DDBJ databases">
        <authorList>
            <consortium name="Lawrence Berkeley National Laboratory"/>
            <person name="Haridas S."/>
            <person name="Hensen N."/>
            <person name="Bonometti L."/>
            <person name="Westerberg I."/>
            <person name="Brannstrom I.O."/>
            <person name="Guillou S."/>
            <person name="Cros-Aarteil S."/>
            <person name="Calhoun S."/>
            <person name="Kuo A."/>
            <person name="Mondo S."/>
            <person name="Pangilinan J."/>
            <person name="Riley R."/>
            <person name="Labutti K."/>
            <person name="Andreopoulos B."/>
            <person name="Lipzen A."/>
            <person name="Chen C."/>
            <person name="Yanf M."/>
            <person name="Daum C."/>
            <person name="Ng V."/>
            <person name="Clum A."/>
            <person name="Steindorff A."/>
            <person name="Ohm R."/>
            <person name="Martin F."/>
            <person name="Silar P."/>
            <person name="Natvig D."/>
            <person name="Lalanne C."/>
            <person name="Gautier V."/>
            <person name="Ament-Velasquez S.L."/>
            <person name="Kruys A."/>
            <person name="Hutchinson M.I."/>
            <person name="Powell A.J."/>
            <person name="Barry K."/>
            <person name="Miller A.N."/>
            <person name="Grigoriev I.V."/>
            <person name="Debuchy R."/>
            <person name="Gladieux P."/>
            <person name="Thoren M.H."/>
            <person name="Johannesson H."/>
        </authorList>
    </citation>
    <scope>NUCLEOTIDE SEQUENCE</scope>
    <source>
        <strain evidence="2">CBS 118394</strain>
    </source>
</reference>
<organism evidence="2 3">
    <name type="scientific">Apodospora peruviana</name>
    <dbReference type="NCBI Taxonomy" id="516989"/>
    <lineage>
        <taxon>Eukaryota</taxon>
        <taxon>Fungi</taxon>
        <taxon>Dikarya</taxon>
        <taxon>Ascomycota</taxon>
        <taxon>Pezizomycotina</taxon>
        <taxon>Sordariomycetes</taxon>
        <taxon>Sordariomycetidae</taxon>
        <taxon>Sordariales</taxon>
        <taxon>Lasiosphaeriaceae</taxon>
        <taxon>Apodospora</taxon>
    </lineage>
</organism>
<evidence type="ECO:0008006" key="4">
    <source>
        <dbReference type="Google" id="ProtNLM"/>
    </source>
</evidence>
<proteinExistence type="predicted"/>
<gene>
    <name evidence="2" type="ORF">B0H66DRAFT_475781</name>
</gene>
<keyword evidence="3" id="KW-1185">Reference proteome</keyword>
<evidence type="ECO:0000256" key="1">
    <source>
        <dbReference type="SAM" id="MobiDB-lite"/>
    </source>
</evidence>
<feature type="compositionally biased region" description="Polar residues" evidence="1">
    <location>
        <begin position="257"/>
        <end position="279"/>
    </location>
</feature>
<comment type="caution">
    <text evidence="2">The sequence shown here is derived from an EMBL/GenBank/DDBJ whole genome shotgun (WGS) entry which is preliminary data.</text>
</comment>
<dbReference type="PANTHER" id="PTHR38166:SF1">
    <property type="entry name" value="C2H2-TYPE DOMAIN-CONTAINING PROTEIN"/>
    <property type="match status" value="1"/>
</dbReference>
<accession>A0AAE0I6M2</accession>
<evidence type="ECO:0000313" key="3">
    <source>
        <dbReference type="Proteomes" id="UP001283341"/>
    </source>
</evidence>
<protein>
    <recommendedName>
        <fullName evidence="4">C2H2-type domain-containing protein</fullName>
    </recommendedName>
</protein>
<dbReference type="Proteomes" id="UP001283341">
    <property type="component" value="Unassembled WGS sequence"/>
</dbReference>